<evidence type="ECO:0000313" key="1">
    <source>
        <dbReference type="EMBL" id="JAH38232.1"/>
    </source>
</evidence>
<name>A0A0E9SAK2_ANGAN</name>
<organism evidence="1">
    <name type="scientific">Anguilla anguilla</name>
    <name type="common">European freshwater eel</name>
    <name type="synonym">Muraena anguilla</name>
    <dbReference type="NCBI Taxonomy" id="7936"/>
    <lineage>
        <taxon>Eukaryota</taxon>
        <taxon>Metazoa</taxon>
        <taxon>Chordata</taxon>
        <taxon>Craniata</taxon>
        <taxon>Vertebrata</taxon>
        <taxon>Euteleostomi</taxon>
        <taxon>Actinopterygii</taxon>
        <taxon>Neopterygii</taxon>
        <taxon>Teleostei</taxon>
        <taxon>Anguilliformes</taxon>
        <taxon>Anguillidae</taxon>
        <taxon>Anguilla</taxon>
    </lineage>
</organism>
<dbReference type="AlphaFoldDB" id="A0A0E9SAK2"/>
<proteinExistence type="predicted"/>
<reference evidence="1" key="2">
    <citation type="journal article" date="2015" name="Fish Shellfish Immunol.">
        <title>Early steps in the European eel (Anguilla anguilla)-Vibrio vulnificus interaction in the gills: Role of the RtxA13 toxin.</title>
        <authorList>
            <person name="Callol A."/>
            <person name="Pajuelo D."/>
            <person name="Ebbesson L."/>
            <person name="Teles M."/>
            <person name="MacKenzie S."/>
            <person name="Amaro C."/>
        </authorList>
    </citation>
    <scope>NUCLEOTIDE SEQUENCE</scope>
</reference>
<dbReference type="EMBL" id="GBXM01070345">
    <property type="protein sequence ID" value="JAH38232.1"/>
    <property type="molecule type" value="Transcribed_RNA"/>
</dbReference>
<sequence length="29" mass="3449">MKKIEEEEEKKISHLLRYELSKETLVSGT</sequence>
<protein>
    <submittedName>
        <fullName evidence="1">Uncharacterized protein</fullName>
    </submittedName>
</protein>
<reference evidence="1" key="1">
    <citation type="submission" date="2014-11" db="EMBL/GenBank/DDBJ databases">
        <authorList>
            <person name="Amaro Gonzalez C."/>
        </authorList>
    </citation>
    <scope>NUCLEOTIDE SEQUENCE</scope>
</reference>
<accession>A0A0E9SAK2</accession>